<keyword evidence="9" id="KW-1185">Reference proteome</keyword>
<evidence type="ECO:0000256" key="5">
    <source>
        <dbReference type="ARBA" id="ARBA00023054"/>
    </source>
</evidence>
<dbReference type="RefSeq" id="WP_100918101.1">
    <property type="nucleotide sequence ID" value="NZ_CP020370.1"/>
</dbReference>
<dbReference type="EMBL" id="CP020370">
    <property type="protein sequence ID" value="AUB80299.1"/>
    <property type="molecule type" value="Genomic_DNA"/>
</dbReference>
<sequence>MKKAIIVLLLLALGAGGWLLYRARVAGVADPGRLTLYGNIDVRLVNLAFQVSGRIAELAVSEGALVVPGQVLGRLDDRGLSEARNVARAQVQAQRAELDKRIAGTRAQDLAKLRADLEVARVESVNSARRAERAQDLFKRKLASPQDTDDALTLAQSAAARRNAVQAALDLGLAGSRAEDIAAAAAQLAALEAGLAAAQLNLGYATLTAPVGGIVQNRILEVGDMASPERPVFTITITEPLWARVYLAEPDLGRVRQGQPARVSSDSFPGKSYPGWVGYIAPSAEFTPKTVQTTELRADLVYQARVYVCNPAGELRQGMPVTVELDLNAAPLGGPGCAPAVPFGQGPAPDATKLSPKGA</sequence>
<evidence type="ECO:0000313" key="8">
    <source>
        <dbReference type="EMBL" id="AUB80299.1"/>
    </source>
</evidence>
<name>A0A2K8U4G8_9GAMM</name>
<protein>
    <submittedName>
        <fullName evidence="8">Hemolysin D</fullName>
    </submittedName>
</protein>
<dbReference type="Pfam" id="PF25954">
    <property type="entry name" value="Beta-barrel_RND_2"/>
    <property type="match status" value="1"/>
</dbReference>
<dbReference type="Pfam" id="PF25881">
    <property type="entry name" value="HH_YBHG"/>
    <property type="match status" value="1"/>
</dbReference>
<organism evidence="8 9">
    <name type="scientific">Candidatus Thiodictyon syntrophicum</name>
    <dbReference type="NCBI Taxonomy" id="1166950"/>
    <lineage>
        <taxon>Bacteria</taxon>
        <taxon>Pseudomonadati</taxon>
        <taxon>Pseudomonadota</taxon>
        <taxon>Gammaproteobacteria</taxon>
        <taxon>Chromatiales</taxon>
        <taxon>Chromatiaceae</taxon>
        <taxon>Thiodictyon</taxon>
    </lineage>
</organism>
<dbReference type="Gene3D" id="2.40.50.100">
    <property type="match status" value="2"/>
</dbReference>
<dbReference type="PANTHER" id="PTHR32347:SF29">
    <property type="entry name" value="UPF0194 MEMBRANE PROTEIN YBHG"/>
    <property type="match status" value="1"/>
</dbReference>
<evidence type="ECO:0000313" key="9">
    <source>
        <dbReference type="Proteomes" id="UP000232638"/>
    </source>
</evidence>
<keyword evidence="3" id="KW-0732">Signal</keyword>
<dbReference type="PANTHER" id="PTHR32347">
    <property type="entry name" value="EFFLUX SYSTEM COMPONENT YKNX-RELATED"/>
    <property type="match status" value="1"/>
</dbReference>
<dbReference type="Proteomes" id="UP000232638">
    <property type="component" value="Chromosome"/>
</dbReference>
<evidence type="ECO:0000256" key="1">
    <source>
        <dbReference type="ARBA" id="ARBA00004418"/>
    </source>
</evidence>
<dbReference type="InterPro" id="IPR059052">
    <property type="entry name" value="HH_YbhG-like"/>
</dbReference>
<dbReference type="AlphaFoldDB" id="A0A2K8U4G8"/>
<feature type="domain" description="YbhG-like alpha-helical hairpin" evidence="6">
    <location>
        <begin position="76"/>
        <end position="202"/>
    </location>
</feature>
<dbReference type="InterPro" id="IPR058792">
    <property type="entry name" value="Beta-barrel_RND_2"/>
</dbReference>
<dbReference type="Gene3D" id="2.40.30.170">
    <property type="match status" value="1"/>
</dbReference>
<evidence type="ECO:0000259" key="7">
    <source>
        <dbReference type="Pfam" id="PF25954"/>
    </source>
</evidence>
<keyword evidence="5" id="KW-0175">Coiled coil</keyword>
<feature type="domain" description="CusB-like beta-barrel" evidence="7">
    <location>
        <begin position="240"/>
        <end position="326"/>
    </location>
</feature>
<proteinExistence type="inferred from homology"/>
<evidence type="ECO:0000256" key="4">
    <source>
        <dbReference type="ARBA" id="ARBA00022764"/>
    </source>
</evidence>
<dbReference type="OrthoDB" id="9813967at2"/>
<dbReference type="InterPro" id="IPR050465">
    <property type="entry name" value="UPF0194_transport"/>
</dbReference>
<evidence type="ECO:0000259" key="6">
    <source>
        <dbReference type="Pfam" id="PF25881"/>
    </source>
</evidence>
<evidence type="ECO:0000256" key="2">
    <source>
        <dbReference type="ARBA" id="ARBA00010602"/>
    </source>
</evidence>
<gene>
    <name evidence="8" type="ORF">THSYN_04575</name>
</gene>
<evidence type="ECO:0000256" key="3">
    <source>
        <dbReference type="ARBA" id="ARBA00022729"/>
    </source>
</evidence>
<keyword evidence="4" id="KW-0574">Periplasm</keyword>
<dbReference type="SUPFAM" id="SSF111369">
    <property type="entry name" value="HlyD-like secretion proteins"/>
    <property type="match status" value="2"/>
</dbReference>
<reference evidence="8 9" key="1">
    <citation type="submission" date="2017-03" db="EMBL/GenBank/DDBJ databases">
        <title>Complete genome sequence of Candidatus 'Thiodictyon syntrophicum' sp. nov. strain Cad16T, a photolithoautotroph purple sulfur bacterium isolated from an alpine meromictic lake.</title>
        <authorList>
            <person name="Luedin S.M."/>
            <person name="Pothier J.F."/>
            <person name="Danza F."/>
            <person name="Storelli N."/>
            <person name="Wittwer M."/>
            <person name="Tonolla M."/>
        </authorList>
    </citation>
    <scope>NUCLEOTIDE SEQUENCE [LARGE SCALE GENOMIC DNA]</scope>
    <source>
        <strain evidence="8 9">Cad16T</strain>
    </source>
</reference>
<dbReference type="KEGG" id="tsy:THSYN_04575"/>
<comment type="subcellular location">
    <subcellularLocation>
        <location evidence="1">Periplasm</location>
    </subcellularLocation>
</comment>
<comment type="similarity">
    <text evidence="2">Belongs to the UPF0194 family.</text>
</comment>
<accession>A0A2K8U4G8</accession>
<dbReference type="GO" id="GO:0042597">
    <property type="term" value="C:periplasmic space"/>
    <property type="evidence" value="ECO:0007669"/>
    <property type="project" value="UniProtKB-SubCell"/>
</dbReference>